<feature type="compositionally biased region" description="Basic and acidic residues" evidence="1">
    <location>
        <begin position="121"/>
        <end position="133"/>
    </location>
</feature>
<evidence type="ECO:0000313" key="3">
    <source>
        <dbReference type="Proteomes" id="UP000812013"/>
    </source>
</evidence>
<dbReference type="EMBL" id="WTFF01000092">
    <property type="protein sequence ID" value="MBW5483177.1"/>
    <property type="molecule type" value="Genomic_DNA"/>
</dbReference>
<evidence type="ECO:0000256" key="1">
    <source>
        <dbReference type="SAM" id="MobiDB-lite"/>
    </source>
</evidence>
<evidence type="ECO:0000313" key="2">
    <source>
        <dbReference type="EMBL" id="MBW5483177.1"/>
    </source>
</evidence>
<dbReference type="Proteomes" id="UP000812013">
    <property type="component" value="Unassembled WGS sequence"/>
</dbReference>
<proteinExistence type="predicted"/>
<dbReference type="RefSeq" id="WP_219667641.1">
    <property type="nucleotide sequence ID" value="NZ_WTFF01000092.1"/>
</dbReference>
<comment type="caution">
    <text evidence="2">The sequence shown here is derived from an EMBL/GenBank/DDBJ whole genome shotgun (WGS) entry which is preliminary data.</text>
</comment>
<keyword evidence="3" id="KW-1185">Reference proteome</keyword>
<feature type="non-terminal residue" evidence="2">
    <location>
        <position position="133"/>
    </location>
</feature>
<protein>
    <submittedName>
        <fullName evidence="2">Uncharacterized protein</fullName>
    </submittedName>
</protein>
<feature type="region of interest" description="Disordered" evidence="1">
    <location>
        <begin position="104"/>
        <end position="133"/>
    </location>
</feature>
<name>A0ABS6Z613_9ACTN</name>
<reference evidence="2 3" key="1">
    <citation type="submission" date="2019-12" db="EMBL/GenBank/DDBJ databases">
        <title>Genome sequence of Streptomyces bambusae.</title>
        <authorList>
            <person name="Bansal K."/>
            <person name="Choksket S."/>
            <person name="Korpole S."/>
            <person name="Patil P.B."/>
        </authorList>
    </citation>
    <scope>NUCLEOTIDE SEQUENCE [LARGE SCALE GENOMIC DNA]</scope>
    <source>
        <strain evidence="2 3">SK60</strain>
    </source>
</reference>
<sequence length="133" mass="14098">MTTDDVPAPAKRRAATAWALENALFSAAVLAQRLPWADAPARALGLDALTREGARRLLLAHFRRSRSGRPVRLRTAFGSFLVPTATVDAARLLARADAVGALGPATGLTAGGRRYGLSPHAEPEREAVLPHSE</sequence>
<gene>
    <name evidence="2" type="ORF">GPJ59_15095</name>
</gene>
<accession>A0ABS6Z613</accession>
<organism evidence="2 3">
    <name type="scientific">Streptomyces bambusae</name>
    <dbReference type="NCBI Taxonomy" id="1550616"/>
    <lineage>
        <taxon>Bacteria</taxon>
        <taxon>Bacillati</taxon>
        <taxon>Actinomycetota</taxon>
        <taxon>Actinomycetes</taxon>
        <taxon>Kitasatosporales</taxon>
        <taxon>Streptomycetaceae</taxon>
        <taxon>Streptomyces</taxon>
    </lineage>
</organism>